<dbReference type="GO" id="GO:0004803">
    <property type="term" value="F:transposase activity"/>
    <property type="evidence" value="ECO:0007669"/>
    <property type="project" value="InterPro"/>
</dbReference>
<dbReference type="GO" id="GO:0003677">
    <property type="term" value="F:DNA binding"/>
    <property type="evidence" value="ECO:0007669"/>
    <property type="project" value="InterPro"/>
</dbReference>
<dbReference type="PANTHER" id="PTHR34614:SF2">
    <property type="entry name" value="TRANSPOSASE IS4-LIKE DOMAIN-CONTAINING PROTEIN"/>
    <property type="match status" value="1"/>
</dbReference>
<organism evidence="3 4">
    <name type="scientific">Butyrivibrio fibrisolvens</name>
    <dbReference type="NCBI Taxonomy" id="831"/>
    <lineage>
        <taxon>Bacteria</taxon>
        <taxon>Bacillati</taxon>
        <taxon>Bacillota</taxon>
        <taxon>Clostridia</taxon>
        <taxon>Lachnospirales</taxon>
        <taxon>Lachnospiraceae</taxon>
        <taxon>Butyrivibrio</taxon>
    </lineage>
</organism>
<dbReference type="Pfam" id="PF01609">
    <property type="entry name" value="DDE_Tnp_1"/>
    <property type="match status" value="1"/>
</dbReference>
<keyword evidence="4" id="KW-1185">Reference proteome</keyword>
<reference evidence="3 4" key="1">
    <citation type="submission" date="2017-09" db="EMBL/GenBank/DDBJ databases">
        <title>High-quality draft genome sequence of Butyrivibrio fibrisolvens INBov1, isolated from cow rumen.</title>
        <authorList>
            <person name="Rodriguez Hernaez J."/>
            <person name="Rivarola M."/>
            <person name="Paniego N."/>
            <person name="Cravero S."/>
            <person name="Ceron Cucchi M."/>
            <person name="Martinez M.C."/>
        </authorList>
    </citation>
    <scope>NUCLEOTIDE SEQUENCE [LARGE SCALE GENOMIC DNA]</scope>
    <source>
        <strain evidence="3 4">INBov1</strain>
    </source>
</reference>
<evidence type="ECO:0000313" key="4">
    <source>
        <dbReference type="Proteomes" id="UP000245488"/>
    </source>
</evidence>
<dbReference type="EMBL" id="NXNG01000006">
    <property type="protein sequence ID" value="PWT25657.1"/>
    <property type="molecule type" value="Genomic_DNA"/>
</dbReference>
<sequence>MYEKYLVVIPLENEGVTVKKIKGVRYVYYTFDRNYSSEKHYTVPKATTIGKCDEATDGMMYPNANFFKFFPDVELPEGVDIVPGRSSCQHIGAYLVIRKIVVEYQLDKMADVIFGKDGGLFLDLAAYSILTENNASQYYPDYAWSHPLFTPQMKIFSDSKVGTFLASSTVDQQIEFQDRWNGNRNHKDKIYISYDSTNKHCQAGDIELAELGHEKDKQGKPIFNYAIAYDHNNEEPLFYEEYPGSINDVAQLQCMLGKAAGYGYKNVGFILDRGYFSEPNIRYMDKHGYDFLIMVKGMKDIVSTLVMSHKGSFEQSREYSIRSYKVSGMTIKSKLFATDEKERYFHLYHSDRKQSAEREVIESKIDRMGRYLKDHQGENIKPGGDFKRYFDLIYYHEGQPDEKFMVAKEKRDVIDKEIALCGYFVIISSEKMTAEDALDLYKSRDASEKLFKGDKSYLGNRSMRTQTDESMETKILIEFVALIIRNKIYTCLRNESRKADSKANYMTVPAALKELEKIEMIKSPDGEYRLNYAVSATQKAILKAFGMTSDNIKKQAKELGTDLKQ</sequence>
<comment type="caution">
    <text evidence="3">The sequence shown here is derived from an EMBL/GenBank/DDBJ whole genome shotgun (WGS) entry which is preliminary data.</text>
</comment>
<evidence type="ECO:0000313" key="3">
    <source>
        <dbReference type="EMBL" id="PWT27674.1"/>
    </source>
</evidence>
<dbReference type="GO" id="GO:0006313">
    <property type="term" value="P:DNA transposition"/>
    <property type="evidence" value="ECO:0007669"/>
    <property type="project" value="InterPro"/>
</dbReference>
<accession>A0A317G0S1</accession>
<gene>
    <name evidence="2" type="ORF">CPT75_01985</name>
    <name evidence="3" type="ORF">CPT75_11485</name>
</gene>
<dbReference type="PANTHER" id="PTHR34614">
    <property type="match status" value="1"/>
</dbReference>
<dbReference type="Proteomes" id="UP000245488">
    <property type="component" value="Chromosome"/>
</dbReference>
<dbReference type="EMBL" id="NXNG01000001">
    <property type="protein sequence ID" value="PWT27674.1"/>
    <property type="molecule type" value="Genomic_DNA"/>
</dbReference>
<dbReference type="AlphaFoldDB" id="A0A317G0S1"/>
<evidence type="ECO:0000313" key="2">
    <source>
        <dbReference type="EMBL" id="PWT25657.1"/>
    </source>
</evidence>
<dbReference type="InterPro" id="IPR002559">
    <property type="entry name" value="Transposase_11"/>
</dbReference>
<proteinExistence type="predicted"/>
<evidence type="ECO:0000259" key="1">
    <source>
        <dbReference type="Pfam" id="PF01609"/>
    </source>
</evidence>
<dbReference type="RefSeq" id="WP_110073071.1">
    <property type="nucleotide sequence ID" value="NZ_CM009896.1"/>
</dbReference>
<feature type="domain" description="Transposase IS4-like" evidence="1">
    <location>
        <begin position="212"/>
        <end position="483"/>
    </location>
</feature>
<protein>
    <submittedName>
        <fullName evidence="3">Transposase</fullName>
    </submittedName>
</protein>
<name>A0A317G0S1_BUTFI</name>